<proteinExistence type="predicted"/>
<evidence type="ECO:0000256" key="1">
    <source>
        <dbReference type="SAM" id="MobiDB-lite"/>
    </source>
</evidence>
<sequence length="116" mass="12966">MFGRILPFFLGLALLLGSGCAHSDDGTVIIPRSLDARRFFDKEPLRLRRQQIETSVFPVAPQEPERLKPRRTASLKTSNRRASPAASPPLSSSEPHKPLVCKNISEPGKRYRVVCE</sequence>
<dbReference type="EMBL" id="QZWZ01000051">
    <property type="protein sequence ID" value="RJT28517.1"/>
    <property type="molecule type" value="Genomic_DNA"/>
</dbReference>
<feature type="signal peptide" evidence="2">
    <location>
        <begin position="1"/>
        <end position="23"/>
    </location>
</feature>
<keyword evidence="2" id="KW-0732">Signal</keyword>
<evidence type="ECO:0000313" key="3">
    <source>
        <dbReference type="EMBL" id="RJT28517.1"/>
    </source>
</evidence>
<name>A0A3A5K2A9_9HYPH</name>
<dbReference type="AlphaFoldDB" id="A0A3A5K2A9"/>
<reference evidence="3 4" key="1">
    <citation type="submission" date="2018-09" db="EMBL/GenBank/DDBJ databases">
        <title>Mesorhizobium carmichaelinearum sp. nov. isolated from Carmichaelinea spp. root nodules in New Zealand.</title>
        <authorList>
            <person name="De Meyer S.E."/>
        </authorList>
    </citation>
    <scope>NUCLEOTIDE SEQUENCE [LARGE SCALE GENOMIC DNA]</scope>
    <source>
        <strain evidence="3 4">ICMP19557</strain>
    </source>
</reference>
<evidence type="ECO:0000256" key="2">
    <source>
        <dbReference type="SAM" id="SignalP"/>
    </source>
</evidence>
<evidence type="ECO:0000313" key="4">
    <source>
        <dbReference type="Proteomes" id="UP000272706"/>
    </source>
</evidence>
<comment type="caution">
    <text evidence="3">The sequence shown here is derived from an EMBL/GenBank/DDBJ whole genome shotgun (WGS) entry which is preliminary data.</text>
</comment>
<gene>
    <name evidence="3" type="ORF">D3227_34170</name>
</gene>
<feature type="region of interest" description="Disordered" evidence="1">
    <location>
        <begin position="58"/>
        <end position="101"/>
    </location>
</feature>
<protein>
    <recommendedName>
        <fullName evidence="5">Lipoprotein</fullName>
    </recommendedName>
</protein>
<feature type="chain" id="PRO_5017221676" description="Lipoprotein" evidence="2">
    <location>
        <begin position="24"/>
        <end position="116"/>
    </location>
</feature>
<organism evidence="3 4">
    <name type="scientific">Mesorhizobium waimense</name>
    <dbReference type="NCBI Taxonomy" id="1300307"/>
    <lineage>
        <taxon>Bacteria</taxon>
        <taxon>Pseudomonadati</taxon>
        <taxon>Pseudomonadota</taxon>
        <taxon>Alphaproteobacteria</taxon>
        <taxon>Hyphomicrobiales</taxon>
        <taxon>Phyllobacteriaceae</taxon>
        <taxon>Mesorhizobium</taxon>
    </lineage>
</organism>
<dbReference type="PROSITE" id="PS51257">
    <property type="entry name" value="PROKAR_LIPOPROTEIN"/>
    <property type="match status" value="1"/>
</dbReference>
<feature type="compositionally biased region" description="Low complexity" evidence="1">
    <location>
        <begin position="82"/>
        <end position="93"/>
    </location>
</feature>
<dbReference type="OrthoDB" id="8084207at2"/>
<keyword evidence="4" id="KW-1185">Reference proteome</keyword>
<evidence type="ECO:0008006" key="5">
    <source>
        <dbReference type="Google" id="ProtNLM"/>
    </source>
</evidence>
<dbReference type="Proteomes" id="UP000272706">
    <property type="component" value="Unassembled WGS sequence"/>
</dbReference>
<accession>A0A3A5K2A9</accession>